<organism evidence="2 3">
    <name type="scientific">Gordonia jinhuaensis</name>
    <dbReference type="NCBI Taxonomy" id="1517702"/>
    <lineage>
        <taxon>Bacteria</taxon>
        <taxon>Bacillati</taxon>
        <taxon>Actinomycetota</taxon>
        <taxon>Actinomycetes</taxon>
        <taxon>Mycobacteriales</taxon>
        <taxon>Gordoniaceae</taxon>
        <taxon>Gordonia</taxon>
    </lineage>
</organism>
<accession>A0A916T9Q0</accession>
<dbReference type="AlphaFoldDB" id="A0A916T9Q0"/>
<dbReference type="Proteomes" id="UP000621454">
    <property type="component" value="Unassembled WGS sequence"/>
</dbReference>
<gene>
    <name evidence="2" type="ORF">GCM10011489_25080</name>
</gene>
<reference evidence="2" key="1">
    <citation type="journal article" date="2014" name="Int. J. Syst. Evol. Microbiol.">
        <title>Complete genome sequence of Corynebacterium casei LMG S-19264T (=DSM 44701T), isolated from a smear-ripened cheese.</title>
        <authorList>
            <consortium name="US DOE Joint Genome Institute (JGI-PGF)"/>
            <person name="Walter F."/>
            <person name="Albersmeier A."/>
            <person name="Kalinowski J."/>
            <person name="Ruckert C."/>
        </authorList>
    </citation>
    <scope>NUCLEOTIDE SEQUENCE</scope>
    <source>
        <strain evidence="2">CGMCC 1.12827</strain>
    </source>
</reference>
<name>A0A916T9Q0_9ACTN</name>
<evidence type="ECO:0000313" key="3">
    <source>
        <dbReference type="Proteomes" id="UP000621454"/>
    </source>
</evidence>
<feature type="region of interest" description="Disordered" evidence="1">
    <location>
        <begin position="60"/>
        <end position="92"/>
    </location>
</feature>
<keyword evidence="3" id="KW-1185">Reference proteome</keyword>
<dbReference type="EMBL" id="BMGC01000017">
    <property type="protein sequence ID" value="GGB36054.1"/>
    <property type="molecule type" value="Genomic_DNA"/>
</dbReference>
<evidence type="ECO:0000256" key="1">
    <source>
        <dbReference type="SAM" id="MobiDB-lite"/>
    </source>
</evidence>
<comment type="caution">
    <text evidence="2">The sequence shown here is derived from an EMBL/GenBank/DDBJ whole genome shotgun (WGS) entry which is preliminary data.</text>
</comment>
<proteinExistence type="predicted"/>
<reference evidence="2" key="2">
    <citation type="submission" date="2020-09" db="EMBL/GenBank/DDBJ databases">
        <authorList>
            <person name="Sun Q."/>
            <person name="Zhou Y."/>
        </authorList>
    </citation>
    <scope>NUCLEOTIDE SEQUENCE</scope>
    <source>
        <strain evidence="2">CGMCC 1.12827</strain>
    </source>
</reference>
<sequence length="92" mass="10004">MRIAPKIIHGQRPSSAHRTMKYATQAMIRTAPAQVMTFDMLDTVLLTAASVAAMTVPTGRPRAAVPGCAQRKTRRKPQRKASYPVSALPMVS</sequence>
<protein>
    <submittedName>
        <fullName evidence="2">Uncharacterized protein</fullName>
    </submittedName>
</protein>
<evidence type="ECO:0000313" key="2">
    <source>
        <dbReference type="EMBL" id="GGB36054.1"/>
    </source>
</evidence>